<evidence type="ECO:0008006" key="4">
    <source>
        <dbReference type="Google" id="ProtNLM"/>
    </source>
</evidence>
<keyword evidence="3" id="KW-1185">Reference proteome</keyword>
<dbReference type="PANTHER" id="PTHR20883:SF48">
    <property type="entry name" value="ECTOINE DIOXYGENASE"/>
    <property type="match status" value="1"/>
</dbReference>
<evidence type="ECO:0000313" key="2">
    <source>
        <dbReference type="EMBL" id="BBF72244.1"/>
    </source>
</evidence>
<dbReference type="PANTHER" id="PTHR20883">
    <property type="entry name" value="PHYTANOYL-COA DIOXYGENASE DOMAIN CONTAINING 1"/>
    <property type="match status" value="1"/>
</dbReference>
<proteinExistence type="predicted"/>
<dbReference type="Pfam" id="PF05721">
    <property type="entry name" value="PhyH"/>
    <property type="match status" value="1"/>
</dbReference>
<gene>
    <name evidence="2" type="ORF">SBA_ch2_7770</name>
</gene>
<evidence type="ECO:0000313" key="3">
    <source>
        <dbReference type="Proteomes" id="UP001059971"/>
    </source>
</evidence>
<dbReference type="SUPFAM" id="SSF51197">
    <property type="entry name" value="Clavaminate synthase-like"/>
    <property type="match status" value="1"/>
</dbReference>
<dbReference type="InterPro" id="IPR008775">
    <property type="entry name" value="Phytyl_CoA_dOase-like"/>
</dbReference>
<protein>
    <recommendedName>
        <fullName evidence="4">Phytanoyl-CoA dioxygenase</fullName>
    </recommendedName>
</protein>
<sequence>MRELMDSTHALGDREALTRIWEEHGYWFFRDVLDREATTALRDEYMRELKALELVDADSTDPFWNGRPIENFPATFRTLHQRKVWQKFVREPRINAFFEDVLDDAVYWIPMDYYRIVAPNRNATSDAYLGLHQDGMSNPGVEFVTCWMPLTDIDDKVGGLVIAAGQEKRGYMAFADGKAGFTDGPIPEDSWSTADYRLGDVVIFTRTMPHYGRSNTSDRFRLSLDIRAVRRSDRLPVVGTVKSISTDQIVIRSEEEIDVTLVLDDKTFLRGPAPNSPNPVPINRHDVTQALPAGTAVMATEENGVALVLRPQN</sequence>
<organism evidence="2 3">
    <name type="scientific">Sphingomonas bisphenolicum</name>
    <dbReference type="NCBI Taxonomy" id="296544"/>
    <lineage>
        <taxon>Bacteria</taxon>
        <taxon>Pseudomonadati</taxon>
        <taxon>Pseudomonadota</taxon>
        <taxon>Alphaproteobacteria</taxon>
        <taxon>Sphingomonadales</taxon>
        <taxon>Sphingomonadaceae</taxon>
        <taxon>Sphingomonas</taxon>
    </lineage>
</organism>
<reference evidence="2" key="1">
    <citation type="submission" date="2018-07" db="EMBL/GenBank/DDBJ databases">
        <title>Complete genome sequence of Sphingomonas bisphenolicum strain AO1, a bisphenol A degradative bacterium isolated from Japanese farm field.</title>
        <authorList>
            <person name="Murakami M."/>
            <person name="Koh M."/>
            <person name="Koba S."/>
            <person name="Matsumura Y."/>
        </authorList>
    </citation>
    <scope>NUCLEOTIDE SEQUENCE</scope>
    <source>
        <strain evidence="2">AO1</strain>
    </source>
</reference>
<dbReference type="EMBL" id="AP018818">
    <property type="protein sequence ID" value="BBF72244.1"/>
    <property type="molecule type" value="Genomic_DNA"/>
</dbReference>
<accession>A0ABN5WIX3</accession>
<name>A0ABN5WIX3_9SPHN</name>
<dbReference type="Proteomes" id="UP001059971">
    <property type="component" value="Chromosome 2"/>
</dbReference>
<dbReference type="Gene3D" id="2.60.120.620">
    <property type="entry name" value="q2cbj1_9rhob like domain"/>
    <property type="match status" value="1"/>
</dbReference>
<evidence type="ECO:0000256" key="1">
    <source>
        <dbReference type="ARBA" id="ARBA00001954"/>
    </source>
</evidence>
<comment type="cofactor">
    <cofactor evidence="1">
        <name>Fe(2+)</name>
        <dbReference type="ChEBI" id="CHEBI:29033"/>
    </cofactor>
</comment>
<dbReference type="RefSeq" id="WP_261937084.1">
    <property type="nucleotide sequence ID" value="NZ_AP018818.1"/>
</dbReference>